<dbReference type="EMBL" id="BAAAGX010000014">
    <property type="protein sequence ID" value="GAA0247055.1"/>
    <property type="molecule type" value="Genomic_DNA"/>
</dbReference>
<evidence type="ECO:0000259" key="4">
    <source>
        <dbReference type="PROSITE" id="PS50043"/>
    </source>
</evidence>
<dbReference type="Gene3D" id="1.10.10.10">
    <property type="entry name" value="Winged helix-like DNA-binding domain superfamily/Winged helix DNA-binding domain"/>
    <property type="match status" value="1"/>
</dbReference>
<dbReference type="PRINTS" id="PR00038">
    <property type="entry name" value="HTHLUXR"/>
</dbReference>
<dbReference type="PROSITE" id="PS00622">
    <property type="entry name" value="HTH_LUXR_1"/>
    <property type="match status" value="1"/>
</dbReference>
<organism evidence="5 6">
    <name type="scientific">Cryptosporangium japonicum</name>
    <dbReference type="NCBI Taxonomy" id="80872"/>
    <lineage>
        <taxon>Bacteria</taxon>
        <taxon>Bacillati</taxon>
        <taxon>Actinomycetota</taxon>
        <taxon>Actinomycetes</taxon>
        <taxon>Cryptosporangiales</taxon>
        <taxon>Cryptosporangiaceae</taxon>
        <taxon>Cryptosporangium</taxon>
    </lineage>
</organism>
<dbReference type="Pfam" id="PF00196">
    <property type="entry name" value="GerE"/>
    <property type="match status" value="1"/>
</dbReference>
<dbReference type="SUPFAM" id="SSF52540">
    <property type="entry name" value="P-loop containing nucleoside triphosphate hydrolases"/>
    <property type="match status" value="1"/>
</dbReference>
<feature type="domain" description="HTH luxR-type" evidence="4">
    <location>
        <begin position="828"/>
        <end position="893"/>
    </location>
</feature>
<accession>A0ABN0UDS9</accession>
<name>A0ABN0UDS9_9ACTN</name>
<dbReference type="CDD" id="cd06170">
    <property type="entry name" value="LuxR_C_like"/>
    <property type="match status" value="1"/>
</dbReference>
<dbReference type="InterPro" id="IPR027417">
    <property type="entry name" value="P-loop_NTPase"/>
</dbReference>
<dbReference type="SUPFAM" id="SSF46894">
    <property type="entry name" value="C-terminal effector domain of the bipartite response regulators"/>
    <property type="match status" value="1"/>
</dbReference>
<evidence type="ECO:0000256" key="2">
    <source>
        <dbReference type="ARBA" id="ARBA00022840"/>
    </source>
</evidence>
<evidence type="ECO:0000313" key="5">
    <source>
        <dbReference type="EMBL" id="GAA0247055.1"/>
    </source>
</evidence>
<dbReference type="InterPro" id="IPR000792">
    <property type="entry name" value="Tscrpt_reg_LuxR_C"/>
</dbReference>
<evidence type="ECO:0000256" key="3">
    <source>
        <dbReference type="SAM" id="MobiDB-lite"/>
    </source>
</evidence>
<comment type="caution">
    <text evidence="5">The sequence shown here is derived from an EMBL/GenBank/DDBJ whole genome shotgun (WGS) entry which is preliminary data.</text>
</comment>
<dbReference type="Proteomes" id="UP001500967">
    <property type="component" value="Unassembled WGS sequence"/>
</dbReference>
<dbReference type="InterPro" id="IPR011990">
    <property type="entry name" value="TPR-like_helical_dom_sf"/>
</dbReference>
<dbReference type="PROSITE" id="PS50043">
    <property type="entry name" value="HTH_LUXR_2"/>
    <property type="match status" value="1"/>
</dbReference>
<evidence type="ECO:0000313" key="6">
    <source>
        <dbReference type="Proteomes" id="UP001500967"/>
    </source>
</evidence>
<dbReference type="SMART" id="SM00421">
    <property type="entry name" value="HTH_LUXR"/>
    <property type="match status" value="1"/>
</dbReference>
<protein>
    <submittedName>
        <fullName evidence="5">LuxR family transcriptional regulator</fullName>
    </submittedName>
</protein>
<gene>
    <name evidence="5" type="ORF">GCM10009539_35460</name>
</gene>
<dbReference type="PANTHER" id="PTHR16305">
    <property type="entry name" value="TESTICULAR SOLUBLE ADENYLYL CYCLASE"/>
    <property type="match status" value="1"/>
</dbReference>
<dbReference type="Gene3D" id="1.25.40.10">
    <property type="entry name" value="Tetratricopeptide repeat domain"/>
    <property type="match status" value="1"/>
</dbReference>
<proteinExistence type="predicted"/>
<evidence type="ECO:0000256" key="1">
    <source>
        <dbReference type="ARBA" id="ARBA00022741"/>
    </source>
</evidence>
<dbReference type="InterPro" id="IPR036388">
    <property type="entry name" value="WH-like_DNA-bd_sf"/>
</dbReference>
<keyword evidence="2" id="KW-0067">ATP-binding</keyword>
<dbReference type="PANTHER" id="PTHR16305:SF35">
    <property type="entry name" value="TRANSCRIPTIONAL ACTIVATOR DOMAIN"/>
    <property type="match status" value="1"/>
</dbReference>
<sequence length="905" mass="94640">MIIYRSGMHVVVPKPDLLLGREAETRRVADLVAAARAGRGGAVVLSGEAGIGKSALLDAATGGASGATVVRASGTEFEQELPYAALHQLCVPILDRTSEIPAALRVAFGLTPGAPEPFRVGLALLELVTGAARRRPLLCVVDDAQWLDSASRAAMVFLARRVAADPVAMVFAIRTPAVLGELAALPELAVPALSDENARQLLAARSPFPLDERVRDRLVAEAHGNPLALLELPRAGGFAPPEAGSVPSRVEYAFQRRLAALPGAARVLVTIASADPTGDPDLLWSTATALDVDVDRASADAEAAELVEFGTRIRFCHPLARSAVYRAASAEERRIVHGALADATDAVTAPDRRAWHRAQATVSPDADVAAELARSAARAQARGGVAAAAAFLERSAALSPDAERRVARTLDAARAHLEAGSGDAAGDLLTTIETVALDEAQRARVELLQGRIAFTRPGDGTGPALTARAARRLTDPAAARECYLDALEMSLVVGRGGGFVTEILATARAEAPPVGSPDILDALIRLAAGDHAAALPLLAGDHRPMWSRWPCLATMISSQLYDPHAIAAIAEYLVKAGRGAGSPMLLRLGLAQQATDATLRGDVGRALAAVAEEGAIADAAGEPPLVYPRLQLAAFRGRRDDANDLFEAAARALTARGTGQVTNLHWTTAVLHNGLGDYPAALAAARAATAPDEIFLDGPALPELVEAAVRCGEHEVATAALASLTERSQAGGTVTGRGVAAYARGLVTGVEEHYREAVELLAETPLAPYRGRAHLVYGQWLRSEGRRRDGVEQLRTAHELLTSAGAEAFAARAADELRTAGEPVGRPAEATYEGLTLQEVAVARLVAQGATSNEVAVALFISKRTVDAHLRNIFRKLGISSRRQLKDRPELLSSGGPAGPASAER</sequence>
<dbReference type="Pfam" id="PF13191">
    <property type="entry name" value="AAA_16"/>
    <property type="match status" value="1"/>
</dbReference>
<dbReference type="InterPro" id="IPR016032">
    <property type="entry name" value="Sig_transdc_resp-reg_C-effctor"/>
</dbReference>
<feature type="region of interest" description="Disordered" evidence="3">
    <location>
        <begin position="885"/>
        <end position="905"/>
    </location>
</feature>
<keyword evidence="6" id="KW-1185">Reference proteome</keyword>
<dbReference type="InterPro" id="IPR041664">
    <property type="entry name" value="AAA_16"/>
</dbReference>
<reference evidence="5 6" key="1">
    <citation type="journal article" date="2019" name="Int. J. Syst. Evol. Microbiol.">
        <title>The Global Catalogue of Microorganisms (GCM) 10K type strain sequencing project: providing services to taxonomists for standard genome sequencing and annotation.</title>
        <authorList>
            <consortium name="The Broad Institute Genomics Platform"/>
            <consortium name="The Broad Institute Genome Sequencing Center for Infectious Disease"/>
            <person name="Wu L."/>
            <person name="Ma J."/>
        </authorList>
    </citation>
    <scope>NUCLEOTIDE SEQUENCE [LARGE SCALE GENOMIC DNA]</scope>
    <source>
        <strain evidence="5 6">JCM 10425</strain>
    </source>
</reference>
<keyword evidence="1" id="KW-0547">Nucleotide-binding</keyword>